<sequence>MKATLHTQISCECGCLMLTTHRSTILCMNEKCEWFDKEFSVPVVPVELIESTHKVGSISRIR</sequence>
<organism evidence="1">
    <name type="scientific">marine sediment metagenome</name>
    <dbReference type="NCBI Taxonomy" id="412755"/>
    <lineage>
        <taxon>unclassified sequences</taxon>
        <taxon>metagenomes</taxon>
        <taxon>ecological metagenomes</taxon>
    </lineage>
</organism>
<comment type="caution">
    <text evidence="1">The sequence shown here is derived from an EMBL/GenBank/DDBJ whole genome shotgun (WGS) entry which is preliminary data.</text>
</comment>
<protein>
    <submittedName>
        <fullName evidence="1">Uncharacterized protein</fullName>
    </submittedName>
</protein>
<gene>
    <name evidence="1" type="ORF">LCGC14_2198030</name>
</gene>
<evidence type="ECO:0000313" key="1">
    <source>
        <dbReference type="EMBL" id="KKL61165.1"/>
    </source>
</evidence>
<proteinExistence type="predicted"/>
<name>A0A0F9FUZ7_9ZZZZ</name>
<dbReference type="AlphaFoldDB" id="A0A0F9FUZ7"/>
<dbReference type="EMBL" id="LAZR01028902">
    <property type="protein sequence ID" value="KKL61165.1"/>
    <property type="molecule type" value="Genomic_DNA"/>
</dbReference>
<accession>A0A0F9FUZ7</accession>
<reference evidence="1" key="1">
    <citation type="journal article" date="2015" name="Nature">
        <title>Complex archaea that bridge the gap between prokaryotes and eukaryotes.</title>
        <authorList>
            <person name="Spang A."/>
            <person name="Saw J.H."/>
            <person name="Jorgensen S.L."/>
            <person name="Zaremba-Niedzwiedzka K."/>
            <person name="Martijn J."/>
            <person name="Lind A.E."/>
            <person name="van Eijk R."/>
            <person name="Schleper C."/>
            <person name="Guy L."/>
            <person name="Ettema T.J."/>
        </authorList>
    </citation>
    <scope>NUCLEOTIDE SEQUENCE</scope>
</reference>